<evidence type="ECO:0000256" key="1">
    <source>
        <dbReference type="ARBA" id="ARBA00004370"/>
    </source>
</evidence>
<evidence type="ECO:0000256" key="5">
    <source>
        <dbReference type="ARBA" id="ARBA00023136"/>
    </source>
</evidence>
<organism evidence="10 11">
    <name type="scientific">Artemisia annua</name>
    <name type="common">Sweet wormwood</name>
    <dbReference type="NCBI Taxonomy" id="35608"/>
    <lineage>
        <taxon>Eukaryota</taxon>
        <taxon>Viridiplantae</taxon>
        <taxon>Streptophyta</taxon>
        <taxon>Embryophyta</taxon>
        <taxon>Tracheophyta</taxon>
        <taxon>Spermatophyta</taxon>
        <taxon>Magnoliopsida</taxon>
        <taxon>eudicotyledons</taxon>
        <taxon>Gunneridae</taxon>
        <taxon>Pentapetalae</taxon>
        <taxon>asterids</taxon>
        <taxon>campanulids</taxon>
        <taxon>Asterales</taxon>
        <taxon>Asteraceae</taxon>
        <taxon>Asteroideae</taxon>
        <taxon>Anthemideae</taxon>
        <taxon>Artemisiinae</taxon>
        <taxon>Artemisia</taxon>
    </lineage>
</organism>
<dbReference type="STRING" id="35608.A0A2U1MBX4"/>
<keyword evidence="4" id="KW-0249">Electron transport</keyword>
<comment type="subcellular location">
    <subcellularLocation>
        <location evidence="1">Membrane</location>
    </subcellularLocation>
</comment>
<keyword evidence="7" id="KW-0812">Transmembrane</keyword>
<dbReference type="EMBL" id="PKPP01005797">
    <property type="protein sequence ID" value="PWA58769.1"/>
    <property type="molecule type" value="Genomic_DNA"/>
</dbReference>
<proteinExistence type="predicted"/>
<dbReference type="GO" id="GO:0016020">
    <property type="term" value="C:membrane"/>
    <property type="evidence" value="ECO:0007669"/>
    <property type="project" value="UniProtKB-SubCell"/>
</dbReference>
<accession>A0A2U1MBX4</accession>
<dbReference type="InterPro" id="IPR045265">
    <property type="entry name" value="AIR12_DOMON"/>
</dbReference>
<dbReference type="Pfam" id="PF04526">
    <property type="entry name" value="DUF568"/>
    <property type="match status" value="1"/>
</dbReference>
<evidence type="ECO:0000313" key="10">
    <source>
        <dbReference type="EMBL" id="PWA58769.1"/>
    </source>
</evidence>
<feature type="region of interest" description="Disordered" evidence="6">
    <location>
        <begin position="198"/>
        <end position="230"/>
    </location>
</feature>
<dbReference type="AlphaFoldDB" id="A0A2U1MBX4"/>
<evidence type="ECO:0000256" key="4">
    <source>
        <dbReference type="ARBA" id="ARBA00022982"/>
    </source>
</evidence>
<dbReference type="OrthoDB" id="1720670at2759"/>
<dbReference type="Proteomes" id="UP000245207">
    <property type="component" value="Unassembled WGS sequence"/>
</dbReference>
<feature type="transmembrane region" description="Helical" evidence="7">
    <location>
        <begin position="231"/>
        <end position="250"/>
    </location>
</feature>
<keyword evidence="3 8" id="KW-0732">Signal</keyword>
<dbReference type="CDD" id="cd09629">
    <property type="entry name" value="DOMON_CIL1_like"/>
    <property type="match status" value="1"/>
</dbReference>
<keyword evidence="2" id="KW-0813">Transport</keyword>
<evidence type="ECO:0000256" key="7">
    <source>
        <dbReference type="SAM" id="Phobius"/>
    </source>
</evidence>
<evidence type="ECO:0000256" key="8">
    <source>
        <dbReference type="SAM" id="SignalP"/>
    </source>
</evidence>
<feature type="chain" id="PRO_5015787369" evidence="8">
    <location>
        <begin position="28"/>
        <end position="251"/>
    </location>
</feature>
<comment type="caution">
    <text evidence="10">The sequence shown here is derived from an EMBL/GenBank/DDBJ whole genome shotgun (WGS) entry which is preliminary data.</text>
</comment>
<evidence type="ECO:0000259" key="9">
    <source>
        <dbReference type="PROSITE" id="PS50836"/>
    </source>
</evidence>
<feature type="domain" description="DOMON" evidence="9">
    <location>
        <begin position="50"/>
        <end position="164"/>
    </location>
</feature>
<evidence type="ECO:0000256" key="6">
    <source>
        <dbReference type="SAM" id="MobiDB-lite"/>
    </source>
</evidence>
<protein>
    <submittedName>
        <fullName evidence="10">DOMON domain-containing protein</fullName>
    </submittedName>
</protein>
<dbReference type="InterPro" id="IPR005018">
    <property type="entry name" value="DOMON_domain"/>
</dbReference>
<sequence>MAVLRLSPPFLLLLIALTTLLLTPVFSLDCKSEKFTNKKVYSNCTNLPALNSTLHYTFSSKNSTLSVAFIAPPASPDGWVAWGINPIGTGMAGSQAFIAFKDSKGSMVVKTYNISSYASIVEGKILFDVVDSSAEFSNGVMTIFATVKLPETLMGEINHLWQVGSSVKNGVPMKHAFLPDNLKAMAKLQLDVKASNVTTGGSNSTASGSNTTATGSSAANSPTKAPSNNSASSNGGIYGIVIFVACLFALF</sequence>
<evidence type="ECO:0000256" key="3">
    <source>
        <dbReference type="ARBA" id="ARBA00022729"/>
    </source>
</evidence>
<gene>
    <name evidence="10" type="ORF">CTI12_AA394500</name>
</gene>
<dbReference type="PANTHER" id="PTHR23130:SF157">
    <property type="entry name" value="AUXIN-INDUCED IN ROOT CULTURES PROTEIN 12"/>
    <property type="match status" value="1"/>
</dbReference>
<keyword evidence="5 7" id="KW-0472">Membrane</keyword>
<keyword evidence="7" id="KW-1133">Transmembrane helix</keyword>
<dbReference type="PROSITE" id="PS50836">
    <property type="entry name" value="DOMON"/>
    <property type="match status" value="1"/>
</dbReference>
<evidence type="ECO:0000256" key="2">
    <source>
        <dbReference type="ARBA" id="ARBA00022448"/>
    </source>
</evidence>
<name>A0A2U1MBX4_ARTAN</name>
<feature type="signal peptide" evidence="8">
    <location>
        <begin position="1"/>
        <end position="27"/>
    </location>
</feature>
<dbReference type="PANTHER" id="PTHR23130">
    <property type="entry name" value="CYTOCHROME B561 AND DOMON DOMAIN-CONTAINING PROTEIN"/>
    <property type="match status" value="1"/>
</dbReference>
<evidence type="ECO:0000313" key="11">
    <source>
        <dbReference type="Proteomes" id="UP000245207"/>
    </source>
</evidence>
<keyword evidence="11" id="KW-1185">Reference proteome</keyword>
<reference evidence="10 11" key="1">
    <citation type="journal article" date="2018" name="Mol. Plant">
        <title>The genome of Artemisia annua provides insight into the evolution of Asteraceae family and artemisinin biosynthesis.</title>
        <authorList>
            <person name="Shen Q."/>
            <person name="Zhang L."/>
            <person name="Liao Z."/>
            <person name="Wang S."/>
            <person name="Yan T."/>
            <person name="Shi P."/>
            <person name="Liu M."/>
            <person name="Fu X."/>
            <person name="Pan Q."/>
            <person name="Wang Y."/>
            <person name="Lv Z."/>
            <person name="Lu X."/>
            <person name="Zhang F."/>
            <person name="Jiang W."/>
            <person name="Ma Y."/>
            <person name="Chen M."/>
            <person name="Hao X."/>
            <person name="Li L."/>
            <person name="Tang Y."/>
            <person name="Lv G."/>
            <person name="Zhou Y."/>
            <person name="Sun X."/>
            <person name="Brodelius P.E."/>
            <person name="Rose J.K.C."/>
            <person name="Tang K."/>
        </authorList>
    </citation>
    <scope>NUCLEOTIDE SEQUENCE [LARGE SCALE GENOMIC DNA]</scope>
    <source>
        <strain evidence="11">cv. Huhao1</strain>
        <tissue evidence="10">Leaf</tissue>
    </source>
</reference>